<feature type="domain" description="R13L1/DRL21-like LRR repeat region" evidence="1">
    <location>
        <begin position="2"/>
        <end position="44"/>
    </location>
</feature>
<sequence>MFPDWVGHFSYHNMTKLWLGRCKNCWVVPSLGQLPSLESLFISEFNMVKKIGGEFYKADGTHHHHFRSLKYLSFEDMGCWEEWEPYECDDAPFPQLEVLSIRKCPKLRGDLPTFLPSLKQLMIEGCSELGCYLPRAPILRHLGIHGKQEARMRELSLSMLETLWVYGEQQVEYLFDAMTHTRPTSLKVLSIANCSSVVSFAGDSLPPSLEELYMYDCKNVEFPMQYQQHHSLHTLVIDNSCDSLTSFAFPVFPNLTSLRIKRRENLTCLEEMSELHSLRYLSIELCPKLHSIRLPSFLRQLWIRECPLLGERIERKDPHIWPSISHIPYISVDLKNIPNGPTSSNRILNLEDLNFICRNSMRVE</sequence>
<proteinExistence type="predicted"/>
<dbReference type="InterPro" id="IPR056789">
    <property type="entry name" value="LRR_R13L1-DRL21"/>
</dbReference>
<accession>A0ABU6U3L9</accession>
<comment type="caution">
    <text evidence="2">The sequence shown here is derived from an EMBL/GenBank/DDBJ whole genome shotgun (WGS) entry which is preliminary data.</text>
</comment>
<dbReference type="SUPFAM" id="SSF52058">
    <property type="entry name" value="L domain-like"/>
    <property type="match status" value="1"/>
</dbReference>
<dbReference type="Pfam" id="PF25019">
    <property type="entry name" value="LRR_R13L1-DRL21"/>
    <property type="match status" value="1"/>
</dbReference>
<keyword evidence="3" id="KW-1185">Reference proteome</keyword>
<dbReference type="PANTHER" id="PTHR47186:SF42">
    <property type="entry name" value="DISEASE RESISTANCE RPP13-LIKE PROTEIN 1"/>
    <property type="match status" value="1"/>
</dbReference>
<organism evidence="2 3">
    <name type="scientific">Stylosanthes scabra</name>
    <dbReference type="NCBI Taxonomy" id="79078"/>
    <lineage>
        <taxon>Eukaryota</taxon>
        <taxon>Viridiplantae</taxon>
        <taxon>Streptophyta</taxon>
        <taxon>Embryophyta</taxon>
        <taxon>Tracheophyta</taxon>
        <taxon>Spermatophyta</taxon>
        <taxon>Magnoliopsida</taxon>
        <taxon>eudicotyledons</taxon>
        <taxon>Gunneridae</taxon>
        <taxon>Pentapetalae</taxon>
        <taxon>rosids</taxon>
        <taxon>fabids</taxon>
        <taxon>Fabales</taxon>
        <taxon>Fabaceae</taxon>
        <taxon>Papilionoideae</taxon>
        <taxon>50 kb inversion clade</taxon>
        <taxon>dalbergioids sensu lato</taxon>
        <taxon>Dalbergieae</taxon>
        <taxon>Pterocarpus clade</taxon>
        <taxon>Stylosanthes</taxon>
    </lineage>
</organism>
<name>A0ABU6U3L9_9FABA</name>
<reference evidence="2 3" key="1">
    <citation type="journal article" date="2023" name="Plants (Basel)">
        <title>Bridging the Gap: Combining Genomics and Transcriptomics Approaches to Understand Stylosanthes scabra, an Orphan Legume from the Brazilian Caatinga.</title>
        <authorList>
            <person name="Ferreira-Neto J.R.C."/>
            <person name="da Silva M.D."/>
            <person name="Binneck E."/>
            <person name="de Melo N.F."/>
            <person name="da Silva R.H."/>
            <person name="de Melo A.L.T.M."/>
            <person name="Pandolfi V."/>
            <person name="Bustamante F.O."/>
            <person name="Brasileiro-Vidal A.C."/>
            <person name="Benko-Iseppon A.M."/>
        </authorList>
    </citation>
    <scope>NUCLEOTIDE SEQUENCE [LARGE SCALE GENOMIC DNA]</scope>
    <source>
        <tissue evidence="2">Leaves</tissue>
    </source>
</reference>
<dbReference type="Gene3D" id="3.80.10.10">
    <property type="entry name" value="Ribonuclease Inhibitor"/>
    <property type="match status" value="2"/>
</dbReference>
<dbReference type="Proteomes" id="UP001341840">
    <property type="component" value="Unassembled WGS sequence"/>
</dbReference>
<protein>
    <recommendedName>
        <fullName evidence="1">R13L1/DRL21-like LRR repeat region domain-containing protein</fullName>
    </recommendedName>
</protein>
<evidence type="ECO:0000313" key="2">
    <source>
        <dbReference type="EMBL" id="MED6155524.1"/>
    </source>
</evidence>
<evidence type="ECO:0000313" key="3">
    <source>
        <dbReference type="Proteomes" id="UP001341840"/>
    </source>
</evidence>
<gene>
    <name evidence="2" type="ORF">PIB30_116738</name>
</gene>
<dbReference type="PANTHER" id="PTHR47186">
    <property type="entry name" value="LEUCINE-RICH REPEAT-CONTAINING PROTEIN 57"/>
    <property type="match status" value="1"/>
</dbReference>
<evidence type="ECO:0000259" key="1">
    <source>
        <dbReference type="Pfam" id="PF25019"/>
    </source>
</evidence>
<dbReference type="EMBL" id="JASCZI010120841">
    <property type="protein sequence ID" value="MED6155524.1"/>
    <property type="molecule type" value="Genomic_DNA"/>
</dbReference>
<dbReference type="InterPro" id="IPR032675">
    <property type="entry name" value="LRR_dom_sf"/>
</dbReference>